<dbReference type="PANTHER" id="PTHR47739">
    <property type="entry name" value="TRNA1(VAL) (ADENINE(37)-N6)-METHYLTRANSFERASE"/>
    <property type="match status" value="1"/>
</dbReference>
<evidence type="ECO:0000313" key="2">
    <source>
        <dbReference type="EMBL" id="MBO1078192.1"/>
    </source>
</evidence>
<dbReference type="CDD" id="cd02440">
    <property type="entry name" value="AdoMet_MTases"/>
    <property type="match status" value="1"/>
</dbReference>
<accession>A0ABS3KL68</accession>
<dbReference type="SUPFAM" id="SSF53335">
    <property type="entry name" value="S-adenosyl-L-methionine-dependent methyltransferases"/>
    <property type="match status" value="1"/>
</dbReference>
<evidence type="ECO:0000259" key="1">
    <source>
        <dbReference type="Pfam" id="PF13649"/>
    </source>
</evidence>
<reference evidence="2 3" key="1">
    <citation type="submission" date="2020-09" db="EMBL/GenBank/DDBJ databases">
        <title>Roseomonas.</title>
        <authorList>
            <person name="Zhu W."/>
        </authorList>
    </citation>
    <scope>NUCLEOTIDE SEQUENCE [LARGE SCALE GENOMIC DNA]</scope>
    <source>
        <strain evidence="2 3">573</strain>
    </source>
</reference>
<sequence length="249" mass="26174">MVLDTLTEDTLLGGRVRLLQPRTGLRAGLDAVLLAAAIPARPGQCVLEGGCGTGAVFLSLMARVPELRVVAVEREPALAALARDNAGRNGWADRVEVLQGDIADPALLAGRRFDHGFANPPYWPGGTLPPGRLRRAATHEDHGPPLADWARALAAPLAHRGSVTFVLPASRFAEAASALHGAQCGGVALLPLWPRAGQPARRVLVQARLRGRQPDWLSPGLVLHEEGGWTAAANAVLRDGAALPPRQPG</sequence>
<proteinExistence type="predicted"/>
<dbReference type="GO" id="GO:0008168">
    <property type="term" value="F:methyltransferase activity"/>
    <property type="evidence" value="ECO:0007669"/>
    <property type="project" value="UniProtKB-KW"/>
</dbReference>
<dbReference type="InterPro" id="IPR029063">
    <property type="entry name" value="SAM-dependent_MTases_sf"/>
</dbReference>
<keyword evidence="3" id="KW-1185">Reference proteome</keyword>
<dbReference type="PANTHER" id="PTHR47739:SF1">
    <property type="entry name" value="TRNA1(VAL) (ADENINE(37)-N6)-METHYLTRANSFERASE"/>
    <property type="match status" value="1"/>
</dbReference>
<dbReference type="Pfam" id="PF13649">
    <property type="entry name" value="Methyltransf_25"/>
    <property type="match status" value="1"/>
</dbReference>
<dbReference type="Proteomes" id="UP001518989">
    <property type="component" value="Unassembled WGS sequence"/>
</dbReference>
<gene>
    <name evidence="2" type="ORF">IAI61_04055</name>
</gene>
<dbReference type="InterPro" id="IPR041698">
    <property type="entry name" value="Methyltransf_25"/>
</dbReference>
<evidence type="ECO:0000313" key="3">
    <source>
        <dbReference type="Proteomes" id="UP001518989"/>
    </source>
</evidence>
<dbReference type="Gene3D" id="3.40.50.150">
    <property type="entry name" value="Vaccinia Virus protein VP39"/>
    <property type="match status" value="1"/>
</dbReference>
<keyword evidence="2" id="KW-0489">Methyltransferase</keyword>
<dbReference type="InterPro" id="IPR050210">
    <property type="entry name" value="tRNA_Adenine-N(6)_MTase"/>
</dbReference>
<keyword evidence="2" id="KW-0808">Transferase</keyword>
<protein>
    <submittedName>
        <fullName evidence="2">Methyltransferase domain-containing protein</fullName>
    </submittedName>
</protein>
<dbReference type="EMBL" id="JACTNG010000002">
    <property type="protein sequence ID" value="MBO1078192.1"/>
    <property type="molecule type" value="Genomic_DNA"/>
</dbReference>
<comment type="caution">
    <text evidence="2">The sequence shown here is derived from an EMBL/GenBank/DDBJ whole genome shotgun (WGS) entry which is preliminary data.</text>
</comment>
<feature type="domain" description="Methyltransferase" evidence="1">
    <location>
        <begin position="46"/>
        <end position="117"/>
    </location>
</feature>
<name>A0ABS3KL68_9PROT</name>
<dbReference type="GO" id="GO:0032259">
    <property type="term" value="P:methylation"/>
    <property type="evidence" value="ECO:0007669"/>
    <property type="project" value="UniProtKB-KW"/>
</dbReference>
<organism evidence="2 3">
    <name type="scientific">Roseomonas haemaphysalidis</name>
    <dbReference type="NCBI Taxonomy" id="2768162"/>
    <lineage>
        <taxon>Bacteria</taxon>
        <taxon>Pseudomonadati</taxon>
        <taxon>Pseudomonadota</taxon>
        <taxon>Alphaproteobacteria</taxon>
        <taxon>Acetobacterales</taxon>
        <taxon>Roseomonadaceae</taxon>
        <taxon>Roseomonas</taxon>
    </lineage>
</organism>